<dbReference type="GO" id="GO:0003712">
    <property type="term" value="F:transcription coregulator activity"/>
    <property type="evidence" value="ECO:0007669"/>
    <property type="project" value="InterPro"/>
</dbReference>
<dbReference type="OrthoDB" id="5950777at2759"/>
<dbReference type="AlphaFoldDB" id="A0A1V9XLL3"/>
<dbReference type="InterPro" id="IPR039242">
    <property type="entry name" value="MED9_metazoa"/>
</dbReference>
<evidence type="ECO:0000313" key="11">
    <source>
        <dbReference type="Proteomes" id="UP000192247"/>
    </source>
</evidence>
<feature type="compositionally biased region" description="Polar residues" evidence="9">
    <location>
        <begin position="149"/>
        <end position="162"/>
    </location>
</feature>
<evidence type="ECO:0000256" key="5">
    <source>
        <dbReference type="ARBA" id="ARBA00023163"/>
    </source>
</evidence>
<evidence type="ECO:0000313" key="10">
    <source>
        <dbReference type="EMBL" id="OQR74356.1"/>
    </source>
</evidence>
<dbReference type="Proteomes" id="UP000192247">
    <property type="component" value="Unassembled WGS sequence"/>
</dbReference>
<dbReference type="PANTHER" id="PTHR20844:SF0">
    <property type="entry name" value="MEDIATOR OF RNA POLYMERASE II TRANSCRIPTION SUBUNIT 9"/>
    <property type="match status" value="1"/>
</dbReference>
<proteinExistence type="inferred from homology"/>
<evidence type="ECO:0000256" key="6">
    <source>
        <dbReference type="ARBA" id="ARBA00023242"/>
    </source>
</evidence>
<name>A0A1V9XLL3_9ACAR</name>
<comment type="subcellular location">
    <subcellularLocation>
        <location evidence="1 8">Nucleus</location>
    </subcellularLocation>
</comment>
<keyword evidence="5 8" id="KW-0804">Transcription</keyword>
<accession>A0A1V9XLL3</accession>
<comment type="subunit">
    <text evidence="8">Component of the Mediator complex.</text>
</comment>
<dbReference type="Pfam" id="PF07544">
    <property type="entry name" value="Med9"/>
    <property type="match status" value="1"/>
</dbReference>
<dbReference type="PANTHER" id="PTHR20844">
    <property type="entry name" value="MEDIATOR OF RNA POLYMERASE II TRANSCRIPTION, SUBUNIT 9"/>
    <property type="match status" value="1"/>
</dbReference>
<evidence type="ECO:0000256" key="7">
    <source>
        <dbReference type="ARBA" id="ARBA00025687"/>
    </source>
</evidence>
<comment type="caution">
    <text evidence="10">The sequence shown here is derived from an EMBL/GenBank/DDBJ whole genome shotgun (WGS) entry which is preliminary data.</text>
</comment>
<dbReference type="InterPro" id="IPR011425">
    <property type="entry name" value="Med9"/>
</dbReference>
<reference evidence="10 11" key="1">
    <citation type="journal article" date="2017" name="Gigascience">
        <title>Draft genome of the honey bee ectoparasitic mite, Tropilaelaps mercedesae, is shaped by the parasitic life history.</title>
        <authorList>
            <person name="Dong X."/>
            <person name="Armstrong S.D."/>
            <person name="Xia D."/>
            <person name="Makepeace B.L."/>
            <person name="Darby A.C."/>
            <person name="Kadowaki T."/>
        </authorList>
    </citation>
    <scope>NUCLEOTIDE SEQUENCE [LARGE SCALE GENOMIC DNA]</scope>
    <source>
        <strain evidence="10">Wuxi-XJTLU</strain>
    </source>
</reference>
<evidence type="ECO:0000256" key="8">
    <source>
        <dbReference type="RuleBase" id="RU364145"/>
    </source>
</evidence>
<dbReference type="GO" id="GO:0016592">
    <property type="term" value="C:mediator complex"/>
    <property type="evidence" value="ECO:0007669"/>
    <property type="project" value="InterPro"/>
</dbReference>
<keyword evidence="3 8" id="KW-0805">Transcription regulation</keyword>
<evidence type="ECO:0000256" key="9">
    <source>
        <dbReference type="SAM" id="MobiDB-lite"/>
    </source>
</evidence>
<gene>
    <name evidence="8" type="primary">MED9</name>
    <name evidence="10" type="ORF">BIW11_09137</name>
</gene>
<keyword evidence="6 8" id="KW-0539">Nucleus</keyword>
<comment type="similarity">
    <text evidence="2 8">Belongs to the Mediator complex subunit 9 family.</text>
</comment>
<evidence type="ECO:0000256" key="4">
    <source>
        <dbReference type="ARBA" id="ARBA00023159"/>
    </source>
</evidence>
<dbReference type="EMBL" id="MNPL01008167">
    <property type="protein sequence ID" value="OQR74356.1"/>
    <property type="molecule type" value="Genomic_DNA"/>
</dbReference>
<organism evidence="10 11">
    <name type="scientific">Tropilaelaps mercedesae</name>
    <dbReference type="NCBI Taxonomy" id="418985"/>
    <lineage>
        <taxon>Eukaryota</taxon>
        <taxon>Metazoa</taxon>
        <taxon>Ecdysozoa</taxon>
        <taxon>Arthropoda</taxon>
        <taxon>Chelicerata</taxon>
        <taxon>Arachnida</taxon>
        <taxon>Acari</taxon>
        <taxon>Parasitiformes</taxon>
        <taxon>Mesostigmata</taxon>
        <taxon>Gamasina</taxon>
        <taxon>Dermanyssoidea</taxon>
        <taxon>Laelapidae</taxon>
        <taxon>Tropilaelaps</taxon>
    </lineage>
</organism>
<keyword evidence="11" id="KW-1185">Reference proteome</keyword>
<feature type="region of interest" description="Disordered" evidence="9">
    <location>
        <begin position="101"/>
        <end position="162"/>
    </location>
</feature>
<protein>
    <recommendedName>
        <fullName evidence="8">Mediator of RNA polymerase II transcription subunit 9</fullName>
    </recommendedName>
    <alternativeName>
        <fullName evidence="8">Mediator complex subunit 9</fullName>
    </alternativeName>
</protein>
<dbReference type="InParanoid" id="A0A1V9XLL3"/>
<sequence>MSVLNEDPIAVLEDTSEGILHAVYDIIKGVERDGGVDDKVSQLRGRLESARSLVQSLKGTDLSPDEQLEKAELLQNKLVAKRRLLSSYKHMCGLFELPEGGGSAQQTGIQGTQTAGGTPGSNGILNGDADHLRDSTGGTSQGGMDSGILPQQNNTAGNNPLL</sequence>
<evidence type="ECO:0000256" key="3">
    <source>
        <dbReference type="ARBA" id="ARBA00023015"/>
    </source>
</evidence>
<keyword evidence="4 8" id="KW-0010">Activator</keyword>
<evidence type="ECO:0000256" key="2">
    <source>
        <dbReference type="ARBA" id="ARBA00008089"/>
    </source>
</evidence>
<feature type="compositionally biased region" description="Low complexity" evidence="9">
    <location>
        <begin position="104"/>
        <end position="116"/>
    </location>
</feature>
<evidence type="ECO:0000256" key="1">
    <source>
        <dbReference type="ARBA" id="ARBA00004123"/>
    </source>
</evidence>
<comment type="function">
    <text evidence="7 8">Component of the Mediator complex, a coactivator involved in the regulated transcription of nearly all RNA polymerase II-dependent genes. Mediator functions as a bridge to convey information from gene-specific regulatory proteins to the basal RNA polymerase II transcription machinery. Mediator is recruited to promoters by direct interactions with regulatory proteins and serves as a scaffold for the assembly of a functional preinitiation complex with RNA polymerase II and the general transcription factors.</text>
</comment>
<dbReference type="GO" id="GO:0006357">
    <property type="term" value="P:regulation of transcription by RNA polymerase II"/>
    <property type="evidence" value="ECO:0007669"/>
    <property type="project" value="InterPro"/>
</dbReference>